<dbReference type="PANTHER" id="PTHR15377:SF3">
    <property type="entry name" value="WW DOMAIN-CONTAINING PROTEIN"/>
    <property type="match status" value="1"/>
</dbReference>
<dbReference type="PROSITE" id="PS50020">
    <property type="entry name" value="WW_DOMAIN_2"/>
    <property type="match status" value="2"/>
</dbReference>
<dbReference type="Gene3D" id="1.10.10.440">
    <property type="entry name" value="FF domain"/>
    <property type="match status" value="1"/>
</dbReference>
<evidence type="ECO:0000259" key="5">
    <source>
        <dbReference type="PROSITE" id="PS51676"/>
    </source>
</evidence>
<evidence type="ECO:0000313" key="6">
    <source>
        <dbReference type="EMBL" id="TMW56603.1"/>
    </source>
</evidence>
<dbReference type="Pfam" id="PF01846">
    <property type="entry name" value="FF"/>
    <property type="match status" value="1"/>
</dbReference>
<feature type="domain" description="WW" evidence="4">
    <location>
        <begin position="26"/>
        <end position="59"/>
    </location>
</feature>
<accession>A0A8K1C5D5</accession>
<keyword evidence="3" id="KW-1133">Transmembrane helix</keyword>
<dbReference type="SUPFAM" id="SSF51045">
    <property type="entry name" value="WW domain"/>
    <property type="match status" value="2"/>
</dbReference>
<evidence type="ECO:0000256" key="3">
    <source>
        <dbReference type="SAM" id="Phobius"/>
    </source>
</evidence>
<evidence type="ECO:0008006" key="8">
    <source>
        <dbReference type="Google" id="ProtNLM"/>
    </source>
</evidence>
<evidence type="ECO:0000256" key="2">
    <source>
        <dbReference type="SAM" id="MobiDB-lite"/>
    </source>
</evidence>
<keyword evidence="7" id="KW-1185">Reference proteome</keyword>
<dbReference type="SUPFAM" id="SSF81698">
    <property type="entry name" value="FF domain"/>
    <property type="match status" value="1"/>
</dbReference>
<feature type="domain" description="FF" evidence="5">
    <location>
        <begin position="185"/>
        <end position="239"/>
    </location>
</feature>
<dbReference type="GO" id="GO:0005634">
    <property type="term" value="C:nucleus"/>
    <property type="evidence" value="ECO:0007669"/>
    <property type="project" value="TreeGrafter"/>
</dbReference>
<evidence type="ECO:0000259" key="4">
    <source>
        <dbReference type="PROSITE" id="PS50020"/>
    </source>
</evidence>
<keyword evidence="3" id="KW-0812">Transmembrane</keyword>
<dbReference type="Proteomes" id="UP000794436">
    <property type="component" value="Unassembled WGS sequence"/>
</dbReference>
<dbReference type="Gene3D" id="2.20.70.10">
    <property type="match status" value="2"/>
</dbReference>
<name>A0A8K1C5D5_PYTOL</name>
<dbReference type="AlphaFoldDB" id="A0A8K1C5D5"/>
<dbReference type="InterPro" id="IPR002713">
    <property type="entry name" value="FF_domain"/>
</dbReference>
<feature type="domain" description="WW" evidence="4">
    <location>
        <begin position="83"/>
        <end position="110"/>
    </location>
</feature>
<dbReference type="Pfam" id="PF00397">
    <property type="entry name" value="WW"/>
    <property type="match status" value="2"/>
</dbReference>
<keyword evidence="1" id="KW-0677">Repeat</keyword>
<reference evidence="6" key="1">
    <citation type="submission" date="2019-03" db="EMBL/GenBank/DDBJ databases">
        <title>Long read genome sequence of the mycoparasitic Pythium oligandrum ATCC 38472 isolated from sugarbeet rhizosphere.</title>
        <authorList>
            <person name="Gaulin E."/>
        </authorList>
    </citation>
    <scope>NUCLEOTIDE SEQUENCE</scope>
    <source>
        <strain evidence="6">ATCC 38472_TT</strain>
    </source>
</reference>
<feature type="compositionally biased region" description="Pro residues" evidence="2">
    <location>
        <begin position="122"/>
        <end position="131"/>
    </location>
</feature>
<dbReference type="InterPro" id="IPR045148">
    <property type="entry name" value="TCRG1-like"/>
</dbReference>
<dbReference type="EMBL" id="SPLM01000145">
    <property type="protein sequence ID" value="TMW56603.1"/>
    <property type="molecule type" value="Genomic_DNA"/>
</dbReference>
<protein>
    <recommendedName>
        <fullName evidence="8">WW domain-containing protein</fullName>
    </recommendedName>
</protein>
<comment type="caution">
    <text evidence="6">The sequence shown here is derived from an EMBL/GenBank/DDBJ whole genome shotgun (WGS) entry which is preliminary data.</text>
</comment>
<proteinExistence type="predicted"/>
<dbReference type="PROSITE" id="PS51676">
    <property type="entry name" value="FF"/>
    <property type="match status" value="1"/>
</dbReference>
<feature type="transmembrane region" description="Helical" evidence="3">
    <location>
        <begin position="422"/>
        <end position="441"/>
    </location>
</feature>
<dbReference type="PANTHER" id="PTHR15377">
    <property type="entry name" value="TRANSCRIPTION ELONGATION REGULATOR 1"/>
    <property type="match status" value="1"/>
</dbReference>
<dbReference type="InterPro" id="IPR001202">
    <property type="entry name" value="WW_dom"/>
</dbReference>
<dbReference type="SMART" id="SM00456">
    <property type="entry name" value="WW"/>
    <property type="match status" value="2"/>
</dbReference>
<dbReference type="InterPro" id="IPR036020">
    <property type="entry name" value="WW_dom_sf"/>
</dbReference>
<dbReference type="CDD" id="cd00201">
    <property type="entry name" value="WW"/>
    <property type="match status" value="2"/>
</dbReference>
<dbReference type="SMART" id="SM00441">
    <property type="entry name" value="FF"/>
    <property type="match status" value="1"/>
</dbReference>
<feature type="compositionally biased region" description="Basic residues" evidence="2">
    <location>
        <begin position="146"/>
        <end position="157"/>
    </location>
</feature>
<dbReference type="InterPro" id="IPR036517">
    <property type="entry name" value="FF_domain_sf"/>
</dbReference>
<keyword evidence="3" id="KW-0472">Membrane</keyword>
<organism evidence="6 7">
    <name type="scientific">Pythium oligandrum</name>
    <name type="common">Mycoparasitic fungus</name>
    <dbReference type="NCBI Taxonomy" id="41045"/>
    <lineage>
        <taxon>Eukaryota</taxon>
        <taxon>Sar</taxon>
        <taxon>Stramenopiles</taxon>
        <taxon>Oomycota</taxon>
        <taxon>Peronosporomycetes</taxon>
        <taxon>Pythiales</taxon>
        <taxon>Pythiaceae</taxon>
        <taxon>Pythium</taxon>
    </lineage>
</organism>
<dbReference type="GO" id="GO:0070063">
    <property type="term" value="F:RNA polymerase binding"/>
    <property type="evidence" value="ECO:0007669"/>
    <property type="project" value="InterPro"/>
</dbReference>
<feature type="region of interest" description="Disordered" evidence="2">
    <location>
        <begin position="114"/>
        <end position="183"/>
    </location>
</feature>
<dbReference type="GO" id="GO:0003712">
    <property type="term" value="F:transcription coregulator activity"/>
    <property type="evidence" value="ECO:0007669"/>
    <property type="project" value="TreeGrafter"/>
</dbReference>
<gene>
    <name evidence="6" type="ORF">Poli38472_006613</name>
</gene>
<evidence type="ECO:0000313" key="7">
    <source>
        <dbReference type="Proteomes" id="UP000794436"/>
    </source>
</evidence>
<feature type="compositionally biased region" description="Basic and acidic residues" evidence="2">
    <location>
        <begin position="158"/>
        <end position="171"/>
    </location>
</feature>
<evidence type="ECO:0000256" key="1">
    <source>
        <dbReference type="ARBA" id="ARBA00022737"/>
    </source>
</evidence>
<dbReference type="OrthoDB" id="187617at2759"/>
<sequence length="442" mass="51172">MTAMTTDKAPMNAKKDDQEQYLLNAISVVGPWSVHDDDDGRLFYYNHETNESQWTAPDGFHGLEGEFMMKLMLQEAIARSGVWSAHDAGNGTLYYFNEKTRESVWERPADWGVETEADQKELPPPPPPLPPKKQREERTLEGKAPAKAKKEKKSKTKKHEEQPVEAPREPTPEELALQQRREEDRKRYSEQFCDMLRDKKIMPFCKWSVAFPQIATDPRFLAVPTMDERREIFEDFVHHRRTDLKSEKKQKLKDAKKRFTKFLRDHFAAQRLNGAFDPKLTLSLFLATWEDIIDPGQLKAVKEEALAFLPLAVQEKLWDKEMSAFLESTKVEREEEDRLRAYLMDKLSDRQYISWDDLVIQDNVRAFYSTQGATATLSEALQRVVVNQSRKTRRTHRETTTICVLVTFSISIALEFKTSLISIPFSLLISIAIAIIVTFPLS</sequence>